<dbReference type="InterPro" id="IPR000192">
    <property type="entry name" value="Aminotrans_V_dom"/>
</dbReference>
<dbReference type="AlphaFoldDB" id="A0A7R9BYB6"/>
<dbReference type="OrthoDB" id="420046at2759"/>
<dbReference type="InterPro" id="IPR015421">
    <property type="entry name" value="PyrdxlP-dep_Trfase_major"/>
</dbReference>
<proteinExistence type="predicted"/>
<feature type="non-terminal residue" evidence="3">
    <location>
        <position position="1"/>
    </location>
</feature>
<reference evidence="3" key="1">
    <citation type="submission" date="2020-11" db="EMBL/GenBank/DDBJ databases">
        <authorList>
            <person name="Tran Van P."/>
        </authorList>
    </citation>
    <scope>NUCLEOTIDE SEQUENCE</scope>
</reference>
<dbReference type="SUPFAM" id="SSF53383">
    <property type="entry name" value="PLP-dependent transferases"/>
    <property type="match status" value="1"/>
</dbReference>
<accession>A0A7R9BYB6</accession>
<protein>
    <recommendedName>
        <fullName evidence="2">Aminotransferase class V domain-containing protein</fullName>
    </recommendedName>
</protein>
<dbReference type="Proteomes" id="UP000678499">
    <property type="component" value="Unassembled WGS sequence"/>
</dbReference>
<feature type="compositionally biased region" description="Acidic residues" evidence="1">
    <location>
        <begin position="1"/>
        <end position="17"/>
    </location>
</feature>
<dbReference type="Gene3D" id="3.40.640.10">
    <property type="entry name" value="Type I PLP-dependent aspartate aminotransferase-like (Major domain)"/>
    <property type="match status" value="1"/>
</dbReference>
<dbReference type="PANTHER" id="PTHR43686">
    <property type="entry name" value="SULFURTRANSFERASE-RELATED"/>
    <property type="match status" value="1"/>
</dbReference>
<dbReference type="InterPro" id="IPR015424">
    <property type="entry name" value="PyrdxlP-dep_Trfase"/>
</dbReference>
<feature type="domain" description="Aminotransferase class V" evidence="2">
    <location>
        <begin position="111"/>
        <end position="402"/>
    </location>
</feature>
<name>A0A7R9BYB6_9CRUS</name>
<organism evidence="3">
    <name type="scientific">Notodromas monacha</name>
    <dbReference type="NCBI Taxonomy" id="399045"/>
    <lineage>
        <taxon>Eukaryota</taxon>
        <taxon>Metazoa</taxon>
        <taxon>Ecdysozoa</taxon>
        <taxon>Arthropoda</taxon>
        <taxon>Crustacea</taxon>
        <taxon>Oligostraca</taxon>
        <taxon>Ostracoda</taxon>
        <taxon>Podocopa</taxon>
        <taxon>Podocopida</taxon>
        <taxon>Cypridocopina</taxon>
        <taxon>Cypridoidea</taxon>
        <taxon>Cyprididae</taxon>
        <taxon>Notodromas</taxon>
    </lineage>
</organism>
<feature type="region of interest" description="Disordered" evidence="1">
    <location>
        <begin position="1"/>
        <end position="26"/>
    </location>
</feature>
<sequence length="406" mass="44829">MSDEIPDLNILDEDNPECDSKPPATRKEPLLLESECSEILEVSGSPGHRKFYELGLQPELLHPLKRPSLPNISISSENVSQSREVFSFIRENLIGRNTIFKGPFGTRRALYCDYVASGQSLEFIEDYIRKEVLPCYGNTHTTTTVTSLQTTLFRHEARDIVRNAVGAGDKDAVIFTGSGTTGAVHKLINALKPVFDHCPPYVFVGPYEHHSNLLPWRELGGKVFRIKETSDGVVDLSDLETQLRESDAPSGTLKIGCFAIASNVTGILVPDLEISSILRKYEALAFWDCAAGAPYVAVDMNPKGPWGVCPKDAIFFSMHKFVGGPETPGILVAKEDLFINQKPDGAGGGTVFFVTEKNHSYLKNVEDREEGGTPPIIQSIRAGLAMRVKEWATTQAIGEREREFCR</sequence>
<evidence type="ECO:0000259" key="2">
    <source>
        <dbReference type="Pfam" id="PF00266"/>
    </source>
</evidence>
<dbReference type="Pfam" id="PF00266">
    <property type="entry name" value="Aminotran_5"/>
    <property type="match status" value="1"/>
</dbReference>
<dbReference type="EMBL" id="CAJPEX010006338">
    <property type="protein sequence ID" value="CAG0924030.1"/>
    <property type="molecule type" value="Genomic_DNA"/>
</dbReference>
<evidence type="ECO:0000256" key="1">
    <source>
        <dbReference type="SAM" id="MobiDB-lite"/>
    </source>
</evidence>
<evidence type="ECO:0000313" key="4">
    <source>
        <dbReference type="Proteomes" id="UP000678499"/>
    </source>
</evidence>
<dbReference type="EMBL" id="OA888375">
    <property type="protein sequence ID" value="CAD7283878.1"/>
    <property type="molecule type" value="Genomic_DNA"/>
</dbReference>
<dbReference type="PANTHER" id="PTHR43686:SF1">
    <property type="entry name" value="AMINOTRAN_5 DOMAIN-CONTAINING PROTEIN"/>
    <property type="match status" value="1"/>
</dbReference>
<keyword evidence="4" id="KW-1185">Reference proteome</keyword>
<gene>
    <name evidence="3" type="ORF">NMOB1V02_LOCUS11487</name>
</gene>
<evidence type="ECO:0000313" key="3">
    <source>
        <dbReference type="EMBL" id="CAD7283878.1"/>
    </source>
</evidence>